<dbReference type="Gene3D" id="3.60.140.10">
    <property type="entry name" value="CNF1/YfiH-like putative cysteine hydrolases"/>
    <property type="match status" value="1"/>
</dbReference>
<dbReference type="InterPro" id="IPR011324">
    <property type="entry name" value="Cytotoxic_necrot_fac-like_cat"/>
</dbReference>
<dbReference type="EMBL" id="BLYL01000001">
    <property type="protein sequence ID" value="GFO93197.1"/>
    <property type="molecule type" value="Genomic_DNA"/>
</dbReference>
<organism evidence="12 13">
    <name type="scientific">Coprococcus eutactus</name>
    <dbReference type="NCBI Taxonomy" id="33043"/>
    <lineage>
        <taxon>Bacteria</taxon>
        <taxon>Bacillati</taxon>
        <taxon>Bacillota</taxon>
        <taxon>Clostridia</taxon>
        <taxon>Lachnospirales</taxon>
        <taxon>Lachnospiraceae</taxon>
        <taxon>Coprococcus</taxon>
    </lineage>
</organism>
<evidence type="ECO:0000256" key="4">
    <source>
        <dbReference type="ARBA" id="ARBA00022679"/>
    </source>
</evidence>
<dbReference type="NCBIfam" id="TIGR00726">
    <property type="entry name" value="peptidoglycan editing factor PgeF"/>
    <property type="match status" value="1"/>
</dbReference>
<protein>
    <recommendedName>
        <fullName evidence="11">Purine nucleoside phosphorylase</fullName>
    </recommendedName>
</protein>
<evidence type="ECO:0000256" key="8">
    <source>
        <dbReference type="ARBA" id="ARBA00047989"/>
    </source>
</evidence>
<evidence type="ECO:0000256" key="11">
    <source>
        <dbReference type="RuleBase" id="RU361274"/>
    </source>
</evidence>
<evidence type="ECO:0000313" key="13">
    <source>
        <dbReference type="Proteomes" id="UP000660047"/>
    </source>
</evidence>
<evidence type="ECO:0000256" key="6">
    <source>
        <dbReference type="ARBA" id="ARBA00022801"/>
    </source>
</evidence>
<dbReference type="GO" id="GO:0016787">
    <property type="term" value="F:hydrolase activity"/>
    <property type="evidence" value="ECO:0007669"/>
    <property type="project" value="UniProtKB-KW"/>
</dbReference>
<comment type="caution">
    <text evidence="12">The sequence shown here is derived from an EMBL/GenBank/DDBJ whole genome shotgun (WGS) entry which is preliminary data.</text>
</comment>
<dbReference type="AlphaFoldDB" id="A0AAI9NX68"/>
<comment type="catalytic activity">
    <reaction evidence="1">
        <text>inosine + phosphate = alpha-D-ribose 1-phosphate + hypoxanthine</text>
        <dbReference type="Rhea" id="RHEA:27646"/>
        <dbReference type="ChEBI" id="CHEBI:17368"/>
        <dbReference type="ChEBI" id="CHEBI:17596"/>
        <dbReference type="ChEBI" id="CHEBI:43474"/>
        <dbReference type="ChEBI" id="CHEBI:57720"/>
        <dbReference type="EC" id="2.4.2.1"/>
    </reaction>
    <physiologicalReaction direction="left-to-right" evidence="1">
        <dbReference type="Rhea" id="RHEA:27647"/>
    </physiologicalReaction>
</comment>
<comment type="catalytic activity">
    <reaction evidence="9">
        <text>adenosine + phosphate = alpha-D-ribose 1-phosphate + adenine</text>
        <dbReference type="Rhea" id="RHEA:27642"/>
        <dbReference type="ChEBI" id="CHEBI:16335"/>
        <dbReference type="ChEBI" id="CHEBI:16708"/>
        <dbReference type="ChEBI" id="CHEBI:43474"/>
        <dbReference type="ChEBI" id="CHEBI:57720"/>
        <dbReference type="EC" id="2.4.2.1"/>
    </reaction>
    <physiologicalReaction direction="left-to-right" evidence="9">
        <dbReference type="Rhea" id="RHEA:27643"/>
    </physiologicalReaction>
</comment>
<dbReference type="PANTHER" id="PTHR30616">
    <property type="entry name" value="UNCHARACTERIZED PROTEIN YFIH"/>
    <property type="match status" value="1"/>
</dbReference>
<proteinExistence type="inferred from homology"/>
<dbReference type="SUPFAM" id="SSF64438">
    <property type="entry name" value="CNF1/YfiH-like putative cysteine hydrolases"/>
    <property type="match status" value="1"/>
</dbReference>
<comment type="similarity">
    <text evidence="3 11">Belongs to the purine nucleoside phosphorylase YfiH/LACC1 family.</text>
</comment>
<evidence type="ECO:0000313" key="12">
    <source>
        <dbReference type="EMBL" id="GFO93197.1"/>
    </source>
</evidence>
<keyword evidence="4" id="KW-0808">Transferase</keyword>
<dbReference type="GO" id="GO:0005507">
    <property type="term" value="F:copper ion binding"/>
    <property type="evidence" value="ECO:0007669"/>
    <property type="project" value="TreeGrafter"/>
</dbReference>
<evidence type="ECO:0000256" key="3">
    <source>
        <dbReference type="ARBA" id="ARBA00007353"/>
    </source>
</evidence>
<sequence length="281" mass="31159">MDIKYIRKDNSTHVHTVDGVDYISFDKLDRAGVVNAFSTRIGGVSEGYLGSMNLSFHRGDDADLVMENHRRFATAVGYDYEKLVFSDQVHKTDIYKVTEKDAGKGIIRESDILEIDGLMTDVPGIPLMTFYADCVPVLFYDPVKKVVAANHSGWKGTVSKISGHMINRLKSEYGTSPENLICAIGPSICKNCYEVSEDVAERFMAAYTEAEAAQIVFSKGNGKYLLDLHKANYYNLVDSGVKPENIDVTNICTCCNSEWLFSHRASKGLRGNLAAVIMLPE</sequence>
<dbReference type="CDD" id="cd16833">
    <property type="entry name" value="YfiH"/>
    <property type="match status" value="1"/>
</dbReference>
<dbReference type="InterPro" id="IPR003730">
    <property type="entry name" value="Cu_polyphenol_OxRdtase"/>
</dbReference>
<dbReference type="Pfam" id="PF02578">
    <property type="entry name" value="Cu-oxidase_4"/>
    <property type="match status" value="1"/>
</dbReference>
<comment type="catalytic activity">
    <reaction evidence="8">
        <text>adenosine + H2O + H(+) = inosine + NH4(+)</text>
        <dbReference type="Rhea" id="RHEA:24408"/>
        <dbReference type="ChEBI" id="CHEBI:15377"/>
        <dbReference type="ChEBI" id="CHEBI:15378"/>
        <dbReference type="ChEBI" id="CHEBI:16335"/>
        <dbReference type="ChEBI" id="CHEBI:17596"/>
        <dbReference type="ChEBI" id="CHEBI:28938"/>
        <dbReference type="EC" id="3.5.4.4"/>
    </reaction>
    <physiologicalReaction direction="left-to-right" evidence="8">
        <dbReference type="Rhea" id="RHEA:24409"/>
    </physiologicalReaction>
</comment>
<comment type="catalytic activity">
    <reaction evidence="10">
        <text>S-methyl-5'-thioadenosine + phosphate = 5-(methylsulfanyl)-alpha-D-ribose 1-phosphate + adenine</text>
        <dbReference type="Rhea" id="RHEA:11852"/>
        <dbReference type="ChEBI" id="CHEBI:16708"/>
        <dbReference type="ChEBI" id="CHEBI:17509"/>
        <dbReference type="ChEBI" id="CHEBI:43474"/>
        <dbReference type="ChEBI" id="CHEBI:58533"/>
        <dbReference type="EC" id="2.4.2.28"/>
    </reaction>
    <physiologicalReaction direction="left-to-right" evidence="10">
        <dbReference type="Rhea" id="RHEA:11853"/>
    </physiologicalReaction>
</comment>
<reference evidence="12" key="1">
    <citation type="submission" date="2020-06" db="EMBL/GenBank/DDBJ databases">
        <title>Characterization of fructooligosaccharide metabolism and fructooligosaccharide-degrading enzymes in human commensal butyrate producers.</title>
        <authorList>
            <person name="Tanno H."/>
            <person name="Fujii T."/>
            <person name="Hirano K."/>
            <person name="Maeno S."/>
            <person name="Tonozuka T."/>
            <person name="Sakamoto M."/>
            <person name="Ohkuma M."/>
            <person name="Tochio T."/>
            <person name="Endo A."/>
        </authorList>
    </citation>
    <scope>NUCLEOTIDE SEQUENCE</scope>
    <source>
        <strain evidence="12">JCM 31265</strain>
    </source>
</reference>
<gene>
    <name evidence="12" type="ORF">COEU31_02430</name>
</gene>
<dbReference type="Proteomes" id="UP000660047">
    <property type="component" value="Unassembled WGS sequence"/>
</dbReference>
<dbReference type="InterPro" id="IPR038371">
    <property type="entry name" value="Cu_polyphenol_OxRdtase_sf"/>
</dbReference>
<keyword evidence="6" id="KW-0378">Hydrolase</keyword>
<comment type="function">
    <text evidence="2">Purine nucleoside enzyme that catalyzes the phosphorolysis of adenosine and inosine nucleosides, yielding D-ribose 1-phosphate and the respective free bases, adenine and hypoxanthine. Also catalyzes the phosphorolysis of S-methyl-5'-thioadenosine into adenine and S-methyl-5-thio-alpha-D-ribose 1-phosphate. Also has adenosine deaminase activity.</text>
</comment>
<keyword evidence="7" id="KW-0862">Zinc</keyword>
<keyword evidence="5" id="KW-0479">Metal-binding</keyword>
<evidence type="ECO:0000256" key="1">
    <source>
        <dbReference type="ARBA" id="ARBA00000553"/>
    </source>
</evidence>
<accession>A0AAI9NX68</accession>
<dbReference type="GO" id="GO:0017061">
    <property type="term" value="F:S-methyl-5-thioadenosine phosphorylase activity"/>
    <property type="evidence" value="ECO:0007669"/>
    <property type="project" value="UniProtKB-EC"/>
</dbReference>
<evidence type="ECO:0000256" key="9">
    <source>
        <dbReference type="ARBA" id="ARBA00048968"/>
    </source>
</evidence>
<evidence type="ECO:0000256" key="10">
    <source>
        <dbReference type="ARBA" id="ARBA00049893"/>
    </source>
</evidence>
<evidence type="ECO:0000256" key="5">
    <source>
        <dbReference type="ARBA" id="ARBA00022723"/>
    </source>
</evidence>
<evidence type="ECO:0000256" key="7">
    <source>
        <dbReference type="ARBA" id="ARBA00022833"/>
    </source>
</evidence>
<dbReference type="RefSeq" id="WP_055222865.1">
    <property type="nucleotide sequence ID" value="NZ_BLYL01000001.1"/>
</dbReference>
<dbReference type="PANTHER" id="PTHR30616:SF2">
    <property type="entry name" value="PURINE NUCLEOSIDE PHOSPHORYLASE LACC1"/>
    <property type="match status" value="1"/>
</dbReference>
<name>A0AAI9NX68_9FIRM</name>
<evidence type="ECO:0000256" key="2">
    <source>
        <dbReference type="ARBA" id="ARBA00003215"/>
    </source>
</evidence>